<name>A0A1E5WDT2_9POAL</name>
<dbReference type="AlphaFoldDB" id="A0A1E5WDT2"/>
<accession>A0A1E5WDT2</accession>
<dbReference type="OrthoDB" id="695699at2759"/>
<feature type="non-terminal residue" evidence="1">
    <location>
        <position position="1"/>
    </location>
</feature>
<dbReference type="Proteomes" id="UP000095767">
    <property type="component" value="Unassembled WGS sequence"/>
</dbReference>
<evidence type="ECO:0000313" key="2">
    <source>
        <dbReference type="Proteomes" id="UP000095767"/>
    </source>
</evidence>
<gene>
    <name evidence="1" type="ORF">BAE44_0003601</name>
</gene>
<keyword evidence="2" id="KW-1185">Reference proteome</keyword>
<organism evidence="1 2">
    <name type="scientific">Dichanthelium oligosanthes</name>
    <dbReference type="NCBI Taxonomy" id="888268"/>
    <lineage>
        <taxon>Eukaryota</taxon>
        <taxon>Viridiplantae</taxon>
        <taxon>Streptophyta</taxon>
        <taxon>Embryophyta</taxon>
        <taxon>Tracheophyta</taxon>
        <taxon>Spermatophyta</taxon>
        <taxon>Magnoliopsida</taxon>
        <taxon>Liliopsida</taxon>
        <taxon>Poales</taxon>
        <taxon>Poaceae</taxon>
        <taxon>PACMAD clade</taxon>
        <taxon>Panicoideae</taxon>
        <taxon>Panicodae</taxon>
        <taxon>Paniceae</taxon>
        <taxon>Dichantheliinae</taxon>
        <taxon>Dichanthelium</taxon>
    </lineage>
</organism>
<evidence type="ECO:0000313" key="1">
    <source>
        <dbReference type="EMBL" id="OEL35380.1"/>
    </source>
</evidence>
<protein>
    <submittedName>
        <fullName evidence="1">Uncharacterized protein</fullName>
    </submittedName>
</protein>
<proteinExistence type="predicted"/>
<comment type="caution">
    <text evidence="1">The sequence shown here is derived from an EMBL/GenBank/DDBJ whole genome shotgun (WGS) entry which is preliminary data.</text>
</comment>
<dbReference type="EMBL" id="LWDX02012300">
    <property type="protein sequence ID" value="OEL35380.1"/>
    <property type="molecule type" value="Genomic_DNA"/>
</dbReference>
<reference evidence="1 2" key="1">
    <citation type="submission" date="2016-09" db="EMBL/GenBank/DDBJ databases">
        <title>The draft genome of Dichanthelium oligosanthes: A C3 panicoid grass species.</title>
        <authorList>
            <person name="Studer A.J."/>
            <person name="Schnable J.C."/>
            <person name="Brutnell T.P."/>
        </authorList>
    </citation>
    <scope>NUCLEOTIDE SEQUENCE [LARGE SCALE GENOMIC DNA]</scope>
    <source>
        <strain evidence="2">cv. Kellogg 1175</strain>
        <tissue evidence="1">Leaf</tissue>
    </source>
</reference>
<sequence length="130" mass="14471">LRTLKEEASTIKLWLACVANNLKRVEMPCDGSSNVDTTGLFGPYSPMRHLAIPLSFASFMDACTTSKSYDTSSLRRSSRIAQRKMLKGLSIIGKDRKLDEGIIQEYANCLKESLQPDLLESLVNLCVHAF</sequence>